<evidence type="ECO:0000313" key="3">
    <source>
        <dbReference type="Proteomes" id="UP000192276"/>
    </source>
</evidence>
<comment type="caution">
    <text evidence="2">The sequence shown here is derived from an EMBL/GenBank/DDBJ whole genome shotgun (WGS) entry which is preliminary data.</text>
</comment>
<gene>
    <name evidence="2" type="ORF">A4R26_03720</name>
</gene>
<feature type="compositionally biased region" description="Basic and acidic residues" evidence="1">
    <location>
        <begin position="52"/>
        <end position="64"/>
    </location>
</feature>
<evidence type="ECO:0000313" key="2">
    <source>
        <dbReference type="EMBL" id="OQP58573.1"/>
    </source>
</evidence>
<name>A0A1V9FJM1_9BACT</name>
<dbReference type="AlphaFoldDB" id="A0A1V9FJM1"/>
<feature type="region of interest" description="Disordered" evidence="1">
    <location>
        <begin position="43"/>
        <end position="64"/>
    </location>
</feature>
<dbReference type="EMBL" id="LWBP01000188">
    <property type="protein sequence ID" value="OQP58573.1"/>
    <property type="molecule type" value="Genomic_DNA"/>
</dbReference>
<dbReference type="Proteomes" id="UP000192276">
    <property type="component" value="Unassembled WGS sequence"/>
</dbReference>
<accession>A0A1V9FJM1</accession>
<organism evidence="2 3">
    <name type="scientific">Niastella populi</name>
    <dbReference type="NCBI Taxonomy" id="550983"/>
    <lineage>
        <taxon>Bacteria</taxon>
        <taxon>Pseudomonadati</taxon>
        <taxon>Bacteroidota</taxon>
        <taxon>Chitinophagia</taxon>
        <taxon>Chitinophagales</taxon>
        <taxon>Chitinophagaceae</taxon>
        <taxon>Niastella</taxon>
    </lineage>
</organism>
<evidence type="ECO:0000256" key="1">
    <source>
        <dbReference type="SAM" id="MobiDB-lite"/>
    </source>
</evidence>
<proteinExistence type="predicted"/>
<protein>
    <submittedName>
        <fullName evidence="2">Uncharacterized protein</fullName>
    </submittedName>
</protein>
<sequence length="64" mass="7187">MNTNTASSCKLQAVSEYKYSFKLQAISCKRIQIQLQAASHKLQVNTNTGESLKPKAERQKQNTT</sequence>
<reference evidence="3" key="1">
    <citation type="submission" date="2016-04" db="EMBL/GenBank/DDBJ databases">
        <authorList>
            <person name="Chen L."/>
            <person name="Zhuang W."/>
            <person name="Wang G."/>
        </authorList>
    </citation>
    <scope>NUCLEOTIDE SEQUENCE [LARGE SCALE GENOMIC DNA]</scope>
    <source>
        <strain evidence="3">208</strain>
    </source>
</reference>
<keyword evidence="3" id="KW-1185">Reference proteome</keyword>